<evidence type="ECO:0000256" key="6">
    <source>
        <dbReference type="ARBA" id="ARBA00022847"/>
    </source>
</evidence>
<evidence type="ECO:0000256" key="9">
    <source>
        <dbReference type="ARBA" id="ARBA00023065"/>
    </source>
</evidence>
<evidence type="ECO:0000256" key="1">
    <source>
        <dbReference type="ARBA" id="ARBA00004651"/>
    </source>
</evidence>
<dbReference type="InterPro" id="IPR018212">
    <property type="entry name" value="Na/solute_symporter_CS"/>
</dbReference>
<feature type="transmembrane region" description="Helical" evidence="14">
    <location>
        <begin position="449"/>
        <end position="469"/>
    </location>
</feature>
<evidence type="ECO:0000256" key="8">
    <source>
        <dbReference type="ARBA" id="ARBA00023053"/>
    </source>
</evidence>
<dbReference type="GO" id="GO:0015824">
    <property type="term" value="P:proline transport"/>
    <property type="evidence" value="ECO:0007669"/>
    <property type="project" value="UniProtKB-UniRule"/>
</dbReference>
<organism evidence="15 16">
    <name type="scientific">Peribacillus simplex NBRC 15720 = DSM 1321</name>
    <dbReference type="NCBI Taxonomy" id="1349754"/>
    <lineage>
        <taxon>Bacteria</taxon>
        <taxon>Bacillati</taxon>
        <taxon>Bacillota</taxon>
        <taxon>Bacilli</taxon>
        <taxon>Bacillales</taxon>
        <taxon>Bacillaceae</taxon>
        <taxon>Peribacillus</taxon>
    </lineage>
</organism>
<feature type="transmembrane region" description="Helical" evidence="14">
    <location>
        <begin position="190"/>
        <end position="210"/>
    </location>
</feature>
<feature type="transmembrane region" description="Helical" evidence="14">
    <location>
        <begin position="160"/>
        <end position="183"/>
    </location>
</feature>
<feature type="transmembrane region" description="Helical" evidence="14">
    <location>
        <begin position="6"/>
        <end position="24"/>
    </location>
</feature>
<keyword evidence="6 14" id="KW-0769">Symport</keyword>
<dbReference type="FunFam" id="1.20.1730.10:FF:000002">
    <property type="entry name" value="Sodium/proline symporter"/>
    <property type="match status" value="1"/>
</dbReference>
<dbReference type="RefSeq" id="WP_063236437.1">
    <property type="nucleotide sequence ID" value="NZ_BCVO01000052.1"/>
</dbReference>
<feature type="transmembrane region" description="Helical" evidence="14">
    <location>
        <begin position="66"/>
        <end position="90"/>
    </location>
</feature>
<keyword evidence="4 14" id="KW-1003">Cell membrane</keyword>
<dbReference type="GO" id="GO:0005886">
    <property type="term" value="C:plasma membrane"/>
    <property type="evidence" value="ECO:0007669"/>
    <property type="project" value="UniProtKB-SubCell"/>
</dbReference>
<evidence type="ECO:0000256" key="5">
    <source>
        <dbReference type="ARBA" id="ARBA00022692"/>
    </source>
</evidence>
<evidence type="ECO:0000256" key="14">
    <source>
        <dbReference type="RuleBase" id="RU366012"/>
    </source>
</evidence>
<evidence type="ECO:0000313" key="16">
    <source>
        <dbReference type="Proteomes" id="UP000214618"/>
    </source>
</evidence>
<comment type="catalytic activity">
    <reaction evidence="12">
        <text>L-proline(in) + Na(+)(in) = L-proline(out) + Na(+)(out)</text>
        <dbReference type="Rhea" id="RHEA:28967"/>
        <dbReference type="ChEBI" id="CHEBI:29101"/>
        <dbReference type="ChEBI" id="CHEBI:60039"/>
    </reaction>
</comment>
<dbReference type="InterPro" id="IPR001734">
    <property type="entry name" value="Na/solute_symporter"/>
</dbReference>
<gene>
    <name evidence="15" type="ORF">BS1321_09430</name>
</gene>
<keyword evidence="3 14" id="KW-0813">Transport</keyword>
<feature type="transmembrane region" description="Helical" evidence="14">
    <location>
        <begin position="317"/>
        <end position="346"/>
    </location>
</feature>
<reference evidence="15 16" key="1">
    <citation type="submission" date="2016-10" db="EMBL/GenBank/DDBJ databases">
        <title>The whole genome sequencing and assembly of Bacillus simplex DSM 1321 strain.</title>
        <authorList>
            <person name="Park M.-K."/>
            <person name="Lee Y.-J."/>
            <person name="Yi H."/>
            <person name="Bahn Y.-S."/>
            <person name="Kim J.F."/>
            <person name="Lee D.-W."/>
        </authorList>
    </citation>
    <scope>NUCLEOTIDE SEQUENCE [LARGE SCALE GENOMIC DNA]</scope>
    <source>
        <strain evidence="15 16">DSM 1321</strain>
    </source>
</reference>
<protein>
    <recommendedName>
        <fullName evidence="14">Sodium/proline symporter</fullName>
    </recommendedName>
    <alternativeName>
        <fullName evidence="14">Proline permease</fullName>
    </alternativeName>
</protein>
<feature type="transmembrane region" description="Helical" evidence="14">
    <location>
        <begin position="122"/>
        <end position="140"/>
    </location>
</feature>
<keyword evidence="5 14" id="KW-0812">Transmembrane</keyword>
<keyword evidence="7 14" id="KW-1133">Transmembrane helix</keyword>
<evidence type="ECO:0000256" key="4">
    <source>
        <dbReference type="ARBA" id="ARBA00022475"/>
    </source>
</evidence>
<dbReference type="GO" id="GO:0005298">
    <property type="term" value="F:proline:sodium symporter activity"/>
    <property type="evidence" value="ECO:0007669"/>
    <property type="project" value="UniProtKB-UniRule"/>
</dbReference>
<evidence type="ECO:0000256" key="13">
    <source>
        <dbReference type="RuleBase" id="RU362091"/>
    </source>
</evidence>
<dbReference type="InterPro" id="IPR038377">
    <property type="entry name" value="Na/Glc_symporter_sf"/>
</dbReference>
<proteinExistence type="inferred from homology"/>
<sequence>MEYGIIISIGIYMAGMLLIGYLAYRRTANLTDYMLGGRNLGPAVTALSAGASDMSGWLLMGLPGAMYISGLSAGWIVIGLCAGSYLNWLFVAPRLRTYTEVAGNSITIPDFLGNRFKDGSRVLKVVSASVILIFFTFYTSSGMVAGGELFRSAFNLDYRWGIWLTASVVILYTLFGGFLAVSWTDFVQGTIMFIALILVPVVTIVNIGGWDPTFNEIKSINPNLLHAFEGTSTIGIISLLAWGLGYFGQPHIIVRFMAVSSVKELKSARRIGMGWMIFAIVGAMFTGLVGIAYFNLTNSPLGEKNAESVFIILAKELFPSLITGFLLAAILAAVMSTIASQLLVSASALTDDFYKQFIRPKASDKELVLVGRFGVLAISAIALLLAFNPSGTILKLVGYAWAGFGAAFGPVILLSLYWKRMTKWGALAGMIVGTATVIVWDMIDKFAEVYEIIPGFIAGSIAVVVFSLLSAKPTKDIEEEFNQAIKNLS</sequence>
<keyword evidence="14" id="KW-0029">Amino-acid transport</keyword>
<feature type="transmembrane region" description="Helical" evidence="14">
    <location>
        <begin position="275"/>
        <end position="297"/>
    </location>
</feature>
<feature type="transmembrane region" description="Helical" evidence="14">
    <location>
        <begin position="399"/>
        <end position="417"/>
    </location>
</feature>
<comment type="function">
    <text evidence="14">Catalyzes the sodium-dependent uptake of extracellular L-proline.</text>
</comment>
<feature type="transmembrane region" description="Helical" evidence="14">
    <location>
        <begin position="230"/>
        <end position="254"/>
    </location>
</feature>
<dbReference type="NCBIfam" id="TIGR00813">
    <property type="entry name" value="sss"/>
    <property type="match status" value="1"/>
</dbReference>
<dbReference type="PANTHER" id="PTHR48086:SF3">
    <property type="entry name" value="SODIUM_PROLINE SYMPORTER"/>
    <property type="match status" value="1"/>
</dbReference>
<dbReference type="OrthoDB" id="9810181at2"/>
<evidence type="ECO:0000256" key="10">
    <source>
        <dbReference type="ARBA" id="ARBA00023136"/>
    </source>
</evidence>
<feature type="transmembrane region" description="Helical" evidence="14">
    <location>
        <begin position="367"/>
        <end position="387"/>
    </location>
</feature>
<evidence type="ECO:0000256" key="11">
    <source>
        <dbReference type="ARBA" id="ARBA00023201"/>
    </source>
</evidence>
<name>A0A223EFY9_9BACI</name>
<evidence type="ECO:0000256" key="3">
    <source>
        <dbReference type="ARBA" id="ARBA00022448"/>
    </source>
</evidence>
<evidence type="ECO:0000256" key="12">
    <source>
        <dbReference type="ARBA" id="ARBA00033708"/>
    </source>
</evidence>
<feature type="transmembrane region" description="Helical" evidence="14">
    <location>
        <begin position="40"/>
        <end position="60"/>
    </location>
</feature>
<evidence type="ECO:0000313" key="15">
    <source>
        <dbReference type="EMBL" id="ASS94157.1"/>
    </source>
</evidence>
<dbReference type="Gene3D" id="1.20.1730.10">
    <property type="entry name" value="Sodium/glucose cotransporter"/>
    <property type="match status" value="1"/>
</dbReference>
<keyword evidence="8 14" id="KW-0915">Sodium</keyword>
<dbReference type="GeneID" id="56472957"/>
<keyword evidence="10 14" id="KW-0472">Membrane</keyword>
<dbReference type="Pfam" id="PF00474">
    <property type="entry name" value="SSF"/>
    <property type="match status" value="1"/>
</dbReference>
<keyword evidence="11 14" id="KW-0739">Sodium transport</keyword>
<evidence type="ECO:0000256" key="7">
    <source>
        <dbReference type="ARBA" id="ARBA00022989"/>
    </source>
</evidence>
<accession>A0A223EFY9</accession>
<feature type="transmembrane region" description="Helical" evidence="14">
    <location>
        <begin position="424"/>
        <end position="443"/>
    </location>
</feature>
<dbReference type="PROSITE" id="PS50283">
    <property type="entry name" value="NA_SOLUT_SYMP_3"/>
    <property type="match status" value="1"/>
</dbReference>
<comment type="subcellular location">
    <subcellularLocation>
        <location evidence="1 14">Cell membrane</location>
        <topology evidence="1 14">Multi-pass membrane protein</topology>
    </subcellularLocation>
</comment>
<evidence type="ECO:0000256" key="2">
    <source>
        <dbReference type="ARBA" id="ARBA00006434"/>
    </source>
</evidence>
<dbReference type="PANTHER" id="PTHR48086">
    <property type="entry name" value="SODIUM/PROLINE SYMPORTER-RELATED"/>
    <property type="match status" value="1"/>
</dbReference>
<dbReference type="EMBL" id="CP017704">
    <property type="protein sequence ID" value="ASS94157.1"/>
    <property type="molecule type" value="Genomic_DNA"/>
</dbReference>
<dbReference type="NCBIfam" id="TIGR02121">
    <property type="entry name" value="Na_Pro_sym"/>
    <property type="match status" value="1"/>
</dbReference>
<keyword evidence="9 14" id="KW-0406">Ion transport</keyword>
<dbReference type="PROSITE" id="PS00457">
    <property type="entry name" value="NA_SOLUT_SYMP_2"/>
    <property type="match status" value="1"/>
</dbReference>
<dbReference type="AlphaFoldDB" id="A0A223EFY9"/>
<dbReference type="Proteomes" id="UP000214618">
    <property type="component" value="Chromosome"/>
</dbReference>
<dbReference type="GO" id="GO:0031402">
    <property type="term" value="F:sodium ion binding"/>
    <property type="evidence" value="ECO:0007669"/>
    <property type="project" value="UniProtKB-UniRule"/>
</dbReference>
<comment type="similarity">
    <text evidence="2 13">Belongs to the sodium:solute symporter (SSF) (TC 2.A.21) family.</text>
</comment>
<dbReference type="GO" id="GO:0015193">
    <property type="term" value="F:L-proline transmembrane transporter activity"/>
    <property type="evidence" value="ECO:0007669"/>
    <property type="project" value="TreeGrafter"/>
</dbReference>
<dbReference type="InterPro" id="IPR050277">
    <property type="entry name" value="Sodium:Solute_Symporter"/>
</dbReference>
<dbReference type="CDD" id="cd11475">
    <property type="entry name" value="SLC5sbd_PutP"/>
    <property type="match status" value="1"/>
</dbReference>
<dbReference type="InterPro" id="IPR011851">
    <property type="entry name" value="Na/Pro_symporter"/>
</dbReference>